<feature type="non-terminal residue" evidence="2">
    <location>
        <position position="163"/>
    </location>
</feature>
<feature type="non-terminal residue" evidence="2">
    <location>
        <position position="1"/>
    </location>
</feature>
<feature type="compositionally biased region" description="Low complexity" evidence="1">
    <location>
        <begin position="25"/>
        <end position="40"/>
    </location>
</feature>
<organism evidence="2">
    <name type="scientific">uncultured Nocardioidaceae bacterium</name>
    <dbReference type="NCBI Taxonomy" id="253824"/>
    <lineage>
        <taxon>Bacteria</taxon>
        <taxon>Bacillati</taxon>
        <taxon>Actinomycetota</taxon>
        <taxon>Actinomycetes</taxon>
        <taxon>Propionibacteriales</taxon>
        <taxon>Nocardioidaceae</taxon>
        <taxon>environmental samples</taxon>
    </lineage>
</organism>
<evidence type="ECO:0000313" key="2">
    <source>
        <dbReference type="EMBL" id="CAA9362600.1"/>
    </source>
</evidence>
<proteinExistence type="predicted"/>
<feature type="compositionally biased region" description="Basic residues" evidence="1">
    <location>
        <begin position="41"/>
        <end position="52"/>
    </location>
</feature>
<gene>
    <name evidence="2" type="ORF">AVDCRST_MAG47-301</name>
</gene>
<dbReference type="EMBL" id="CADCUK010000021">
    <property type="protein sequence ID" value="CAA9362600.1"/>
    <property type="molecule type" value="Genomic_DNA"/>
</dbReference>
<feature type="compositionally biased region" description="Basic and acidic residues" evidence="1">
    <location>
        <begin position="1"/>
        <end position="12"/>
    </location>
</feature>
<feature type="compositionally biased region" description="Basic residues" evidence="1">
    <location>
        <begin position="13"/>
        <end position="24"/>
    </location>
</feature>
<accession>A0A6J4MLE0</accession>
<name>A0A6J4MLE0_9ACTN</name>
<evidence type="ECO:0000256" key="1">
    <source>
        <dbReference type="SAM" id="MobiDB-lite"/>
    </source>
</evidence>
<sequence length="163" mass="17496">GRERPESGDERRRCVRARAPRGRRLVAVQRQRSAGAARQRPAVRRAGRRRVRVGSPVGHPGGAAARSDPDRQLRGPRRAAAGGELPRGRRLRGRAGDPAGDRERRLGDDHALRGPVADHVVRRAGRAAHAGGAARQPARRSLGPRRIAVPAGAGRADHDGVRV</sequence>
<feature type="region of interest" description="Disordered" evidence="1">
    <location>
        <begin position="1"/>
        <end position="163"/>
    </location>
</feature>
<protein>
    <submittedName>
        <fullName evidence="2">Uncharacterized protein</fullName>
    </submittedName>
</protein>
<dbReference type="AlphaFoldDB" id="A0A6J4MLE0"/>
<feature type="compositionally biased region" description="Low complexity" evidence="1">
    <location>
        <begin position="127"/>
        <end position="140"/>
    </location>
</feature>
<feature type="compositionally biased region" description="Basic and acidic residues" evidence="1">
    <location>
        <begin position="99"/>
        <end position="112"/>
    </location>
</feature>
<reference evidence="2" key="1">
    <citation type="submission" date="2020-02" db="EMBL/GenBank/DDBJ databases">
        <authorList>
            <person name="Meier V. D."/>
        </authorList>
    </citation>
    <scope>NUCLEOTIDE SEQUENCE</scope>
    <source>
        <strain evidence="2">AVDCRST_MAG47</strain>
    </source>
</reference>